<protein>
    <submittedName>
        <fullName evidence="1">Uncharacterized protein</fullName>
    </submittedName>
</protein>
<evidence type="ECO:0000313" key="1">
    <source>
        <dbReference type="EMBL" id="BBE09138.1"/>
    </source>
</evidence>
<dbReference type="RefSeq" id="WP_045362463.1">
    <property type="nucleotide sequence ID" value="NZ_AP018150.1"/>
</dbReference>
<sequence>MYKLDLKIKKLDPSQYIDTPSEDEVYADISLDVLLDGRKILNIFNIRWDVMCLLRWFIENKESILFESPLDLIKSDFSIAYGIWNYLDLVDLDTVKDSDMDLVFDYKTRHGLVFALRGVDVNNVYIGRATKGYEISYSHDDYHWTCIVDLPEFIASVEDYYMKLKNQ</sequence>
<dbReference type="EMBL" id="AP018150">
    <property type="protein sequence ID" value="BBE09138.1"/>
    <property type="molecule type" value="Genomic_DNA"/>
</dbReference>
<organism evidence="1 2">
    <name type="scientific">Mycoavidus cysteinexigens</name>
    <dbReference type="NCBI Taxonomy" id="1553431"/>
    <lineage>
        <taxon>Bacteria</taxon>
        <taxon>Pseudomonadati</taxon>
        <taxon>Pseudomonadota</taxon>
        <taxon>Betaproteobacteria</taxon>
        <taxon>Burkholderiales</taxon>
        <taxon>Burkholderiaceae</taxon>
        <taxon>Mycoavidus</taxon>
    </lineage>
</organism>
<dbReference type="KEGG" id="mcys:MCB1EB_0977"/>
<name>A0A2Z6EUP6_9BURK</name>
<proteinExistence type="predicted"/>
<keyword evidence="2" id="KW-1185">Reference proteome</keyword>
<reference evidence="1 2" key="1">
    <citation type="journal article" date="2018" name="Microbes Environ.">
        <title>Comparative Genomic Insights into Endofungal Lifestyles of Two Bacterial Endosymbionts, Mycoavidus cysteinexigens and Burkholderia rhizoxinica.</title>
        <authorList>
            <person name="Sharmin D."/>
            <person name="Guo Y."/>
            <person name="Nishizawa T."/>
            <person name="Ohshima S."/>
            <person name="Sato Y."/>
            <person name="Takashima Y."/>
            <person name="Narisawa K."/>
            <person name="Ohta H."/>
        </authorList>
    </citation>
    <scope>NUCLEOTIDE SEQUENCE [LARGE SCALE GENOMIC DNA]</scope>
    <source>
        <strain evidence="1 2">B1-EB</strain>
    </source>
</reference>
<gene>
    <name evidence="1" type="ORF">MCB1EB_0977</name>
</gene>
<dbReference type="Proteomes" id="UP000282597">
    <property type="component" value="Chromosome"/>
</dbReference>
<dbReference type="AlphaFoldDB" id="A0A2Z6EUP6"/>
<evidence type="ECO:0000313" key="2">
    <source>
        <dbReference type="Proteomes" id="UP000282597"/>
    </source>
</evidence>
<accession>A0A2Z6EUP6</accession>